<dbReference type="PANTHER" id="PTHR46116:SF39">
    <property type="entry name" value="BACULOVIRAL IAP REPEAT-CONTAINING PROTEIN 6"/>
    <property type="match status" value="1"/>
</dbReference>
<evidence type="ECO:0000256" key="2">
    <source>
        <dbReference type="ARBA" id="ARBA00022786"/>
    </source>
</evidence>
<reference evidence="5 6" key="1">
    <citation type="journal article" date="2015" name="Sci. Rep.">
        <title>Genome of the facultative scuticociliatosis pathogen Pseudocohnilembus persalinus provides insight into its virulence through horizontal gene transfer.</title>
        <authorList>
            <person name="Xiong J."/>
            <person name="Wang G."/>
            <person name="Cheng J."/>
            <person name="Tian M."/>
            <person name="Pan X."/>
            <person name="Warren A."/>
            <person name="Jiang C."/>
            <person name="Yuan D."/>
            <person name="Miao W."/>
        </authorList>
    </citation>
    <scope>NUCLEOTIDE SEQUENCE [LARGE SCALE GENOMIC DNA]</scope>
    <source>
        <strain evidence="5">36N120E</strain>
    </source>
</reference>
<dbReference type="CDD" id="cd23810">
    <property type="entry name" value="UBCc_BIRC6"/>
    <property type="match status" value="2"/>
</dbReference>
<dbReference type="OrthoDB" id="47801at2759"/>
<accession>A0A0V0QGX7</accession>
<dbReference type="InterPro" id="IPR000608">
    <property type="entry name" value="UBC"/>
</dbReference>
<feature type="domain" description="UBC core" evidence="4">
    <location>
        <begin position="372"/>
        <end position="536"/>
    </location>
</feature>
<feature type="compositionally biased region" description="Basic and acidic residues" evidence="3">
    <location>
        <begin position="900"/>
        <end position="919"/>
    </location>
</feature>
<keyword evidence="6" id="KW-1185">Reference proteome</keyword>
<name>A0A0V0QGX7_PSEPJ</name>
<evidence type="ECO:0000313" key="6">
    <source>
        <dbReference type="Proteomes" id="UP000054937"/>
    </source>
</evidence>
<dbReference type="InterPro" id="IPR016135">
    <property type="entry name" value="UBQ-conjugating_enzyme/RWD"/>
</dbReference>
<dbReference type="SUPFAM" id="SSF54495">
    <property type="entry name" value="UBC-like"/>
    <property type="match status" value="2"/>
</dbReference>
<feature type="domain" description="UBC core" evidence="4">
    <location>
        <begin position="82"/>
        <end position="249"/>
    </location>
</feature>
<proteinExistence type="predicted"/>
<dbReference type="EMBL" id="LDAU01000170">
    <property type="protein sequence ID" value="KRX01455.1"/>
    <property type="molecule type" value="Genomic_DNA"/>
</dbReference>
<feature type="compositionally biased region" description="Low complexity" evidence="3">
    <location>
        <begin position="880"/>
        <end position="899"/>
    </location>
</feature>
<protein>
    <submittedName>
        <fullName evidence="5">Ubiquitin-conjugating enzyme/RWD-like protein</fullName>
    </submittedName>
</protein>
<dbReference type="SMART" id="SM00212">
    <property type="entry name" value="UBCc"/>
    <property type="match status" value="2"/>
</dbReference>
<dbReference type="Gene3D" id="3.10.110.10">
    <property type="entry name" value="Ubiquitin Conjugating Enzyme"/>
    <property type="match status" value="2"/>
</dbReference>
<dbReference type="GO" id="GO:0016740">
    <property type="term" value="F:transferase activity"/>
    <property type="evidence" value="ECO:0007669"/>
    <property type="project" value="UniProtKB-KW"/>
</dbReference>
<evidence type="ECO:0000259" key="4">
    <source>
        <dbReference type="PROSITE" id="PS50127"/>
    </source>
</evidence>
<feature type="compositionally biased region" description="Basic and acidic residues" evidence="3">
    <location>
        <begin position="799"/>
        <end position="834"/>
    </location>
</feature>
<dbReference type="PANTHER" id="PTHR46116">
    <property type="entry name" value="(E3-INDEPENDENT) E2 UBIQUITIN-CONJUGATING ENZYME"/>
    <property type="match status" value="1"/>
</dbReference>
<feature type="compositionally biased region" description="Basic and acidic residues" evidence="3">
    <location>
        <begin position="643"/>
        <end position="687"/>
    </location>
</feature>
<feature type="compositionally biased region" description="Polar residues" evidence="3">
    <location>
        <begin position="920"/>
        <end position="933"/>
    </location>
</feature>
<dbReference type="Proteomes" id="UP000054937">
    <property type="component" value="Unassembled WGS sequence"/>
</dbReference>
<feature type="region of interest" description="Disordered" evidence="3">
    <location>
        <begin position="739"/>
        <end position="846"/>
    </location>
</feature>
<feature type="compositionally biased region" description="Basic and acidic residues" evidence="3">
    <location>
        <begin position="768"/>
        <end position="779"/>
    </location>
</feature>
<organism evidence="5 6">
    <name type="scientific">Pseudocohnilembus persalinus</name>
    <name type="common">Ciliate</name>
    <dbReference type="NCBI Taxonomy" id="266149"/>
    <lineage>
        <taxon>Eukaryota</taxon>
        <taxon>Sar</taxon>
        <taxon>Alveolata</taxon>
        <taxon>Ciliophora</taxon>
        <taxon>Intramacronucleata</taxon>
        <taxon>Oligohymenophorea</taxon>
        <taxon>Scuticociliatia</taxon>
        <taxon>Philasterida</taxon>
        <taxon>Pseudocohnilembidae</taxon>
        <taxon>Pseudocohnilembus</taxon>
    </lineage>
</organism>
<dbReference type="InParanoid" id="A0A0V0QGX7"/>
<evidence type="ECO:0000256" key="3">
    <source>
        <dbReference type="SAM" id="MobiDB-lite"/>
    </source>
</evidence>
<evidence type="ECO:0000256" key="1">
    <source>
        <dbReference type="ARBA" id="ARBA00022679"/>
    </source>
</evidence>
<evidence type="ECO:0000313" key="5">
    <source>
        <dbReference type="EMBL" id="KRX01455.1"/>
    </source>
</evidence>
<feature type="region of interest" description="Disordered" evidence="3">
    <location>
        <begin position="643"/>
        <end position="695"/>
    </location>
</feature>
<dbReference type="PROSITE" id="PS50127">
    <property type="entry name" value="UBC_2"/>
    <property type="match status" value="2"/>
</dbReference>
<gene>
    <name evidence="5" type="ORF">PPERSA_01358</name>
</gene>
<sequence length="952" mass="109288">MGQSVAKNERGKYKISCSKIQEQDIKKVDLNQIRFKQVELGPDYFEQRQLFSKILESYRVVLQDYDKCLIDDEITKSGQSFAPAKRIQMEFKQLKNNLPVEISNSIFCTQNQKNQSHLRSLVTGPQDTPYAFGCFLFDIYLKDNYPNNPPEVKLLTTNGGNFRFNPNLYKNGKVCLSLLGTWQGSLGEKWSASTSNIYQVLVSIQSLIMGEGVAYKEPGYNGFNKSDQIIRQNYGYENIVKLATINYGMIDVLQNPPKDFKEVIELYFYANEEIIKRQIEIWIEESITPQPPVPSTIKINAPLLNKKVVYTVSKNPTLAEMKTIKLPQVEDGKDFEKQNQIYYKVLEGSRINVLDYSSILPGITAKTNVTALGAKRINKEITQLAKNLPIDKRNSIFCTQNSKQLSHLRSVITGPKNTPYAFGCFLFDIQCNESYPNKPPTVLSQTTGGGTIRFNPNLYKAGKVCLSLLGTWSGTGGENWTQNSNIYQVLVSIQSLIMGDGIAYKEPGYGPSSVDLIRQNQGYENIIKVCTIQYAMVEMLKNPPKDFVDVIQMHFFLNKDIIMRQIQVWIDDSLNPKIKPLYSGICSSQNYNMSQKFTAEKQYHLSLVEQKNQLQEEFNKLDTTILKNKIYIKYQKEINDISKSKNEDKGGEEEQKQKDTKQSIEEEIVEEIKIETNDEQKEQEKQKKTLQQVNKAISYSPRKSIKEYIIQKKQEQQLNDAQKQIKQDLEKQLKKELEKLKEQQQGQKQSSHTILNATKKLLLSNNGEKNKQDLKKEDNQGIGKLVKNVSRKRIFSDTNKNDKNQTNKDNDKNQSNKGNDKKNEILINEKDKNTLLKSQGSTPAKKHLTQIIKKLDINSVESQKKKANEIVQISEISKQDLQQQLEKQQQQYQNQQQIVEKQENQQEIKEKGQENKNESFKSIQNISQSSLFQSLKEKPPTDNVIVFDDNAL</sequence>
<dbReference type="Pfam" id="PF00179">
    <property type="entry name" value="UQ_con"/>
    <property type="match status" value="2"/>
</dbReference>
<keyword evidence="1" id="KW-0808">Transferase</keyword>
<keyword evidence="2" id="KW-0833">Ubl conjugation pathway</keyword>
<feature type="region of interest" description="Disordered" evidence="3">
    <location>
        <begin position="880"/>
        <end position="952"/>
    </location>
</feature>
<comment type="caution">
    <text evidence="5">The sequence shown here is derived from an EMBL/GenBank/DDBJ whole genome shotgun (WGS) entry which is preliminary data.</text>
</comment>
<dbReference type="AlphaFoldDB" id="A0A0V0QGX7"/>